<dbReference type="Pfam" id="PF08125">
    <property type="entry name" value="Mannitol_dh_C"/>
    <property type="match status" value="1"/>
</dbReference>
<evidence type="ECO:0000256" key="5">
    <source>
        <dbReference type="ARBA" id="ARBA00023027"/>
    </source>
</evidence>
<dbReference type="EC" id="1.1.1.17" evidence="2 7"/>
<dbReference type="PANTHER" id="PTHR30524">
    <property type="entry name" value="MANNITOL-1-PHOSPHATE 5-DEHYDROGENASE"/>
    <property type="match status" value="1"/>
</dbReference>
<dbReference type="KEGG" id="sale:EPH95_09675"/>
<dbReference type="EMBL" id="CP035485">
    <property type="protein sequence ID" value="QDI91416.1"/>
    <property type="molecule type" value="Genomic_DNA"/>
</dbReference>
<evidence type="ECO:0000259" key="9">
    <source>
        <dbReference type="Pfam" id="PF08125"/>
    </source>
</evidence>
<comment type="catalytic activity">
    <reaction evidence="6 7">
        <text>D-mannitol 1-phosphate + NAD(+) = beta-D-fructose 6-phosphate + NADH + H(+)</text>
        <dbReference type="Rhea" id="RHEA:19661"/>
        <dbReference type="ChEBI" id="CHEBI:15378"/>
        <dbReference type="ChEBI" id="CHEBI:57540"/>
        <dbReference type="ChEBI" id="CHEBI:57634"/>
        <dbReference type="ChEBI" id="CHEBI:57945"/>
        <dbReference type="ChEBI" id="CHEBI:61381"/>
        <dbReference type="EC" id="1.1.1.17"/>
    </reaction>
</comment>
<evidence type="ECO:0000313" key="10">
    <source>
        <dbReference type="EMBL" id="QDI91416.1"/>
    </source>
</evidence>
<dbReference type="NCBIfam" id="NF002652">
    <property type="entry name" value="PRK02318.2-5"/>
    <property type="match status" value="1"/>
</dbReference>
<organism evidence="10 11">
    <name type="scientific">Salicibibacter halophilus</name>
    <dbReference type="NCBI Taxonomy" id="2502791"/>
    <lineage>
        <taxon>Bacteria</taxon>
        <taxon>Bacillati</taxon>
        <taxon>Bacillota</taxon>
        <taxon>Bacilli</taxon>
        <taxon>Bacillales</taxon>
        <taxon>Bacillaceae</taxon>
        <taxon>Salicibibacter</taxon>
    </lineage>
</organism>
<dbReference type="InterPro" id="IPR013118">
    <property type="entry name" value="Mannitol_DH_C"/>
</dbReference>
<dbReference type="InterPro" id="IPR013131">
    <property type="entry name" value="Mannitol_DH_N"/>
</dbReference>
<protein>
    <recommendedName>
        <fullName evidence="3 7">Mannitol-1-phosphate 5-dehydrogenase</fullName>
        <ecNumber evidence="2 7">1.1.1.17</ecNumber>
    </recommendedName>
</protein>
<dbReference type="PRINTS" id="PR00084">
    <property type="entry name" value="MTLDHDRGNASE"/>
</dbReference>
<dbReference type="Gene3D" id="1.10.1040.10">
    <property type="entry name" value="N-(1-d-carboxylethyl)-l-norvaline Dehydrogenase, domain 2"/>
    <property type="match status" value="1"/>
</dbReference>
<gene>
    <name evidence="7" type="primary">mtlD</name>
    <name evidence="10" type="ORF">EPH95_09675</name>
</gene>
<accession>A0A514LHU1</accession>
<dbReference type="GO" id="GO:0005829">
    <property type="term" value="C:cytosol"/>
    <property type="evidence" value="ECO:0007669"/>
    <property type="project" value="TreeGrafter"/>
</dbReference>
<evidence type="ECO:0000256" key="7">
    <source>
        <dbReference type="HAMAP-Rule" id="MF_00196"/>
    </source>
</evidence>
<name>A0A514LHU1_9BACI</name>
<dbReference type="Proteomes" id="UP000319756">
    <property type="component" value="Chromosome"/>
</dbReference>
<sequence>MEAVHFGAGNIGRGFIGALLHEAGYSVTFVDVNDELIQALKKREKYTVHIASDKQTSFEVTGVDGLNSQTEETEVLEALQKADAITTAVGTATLPMIAPIIAKGLTSRVDNNHVNVIACENAIRATSMLREEIFTHLTEGEKRIITHNVGFADAAVDRIVPSVASDDVLEVTVEPFFEWIVEKPSLAGDIQLGEATLVDDLAPYLERKLFTVNSGHAAAAYRGYRAGKERILDAMADTEIETHVRKILEETSIFLIENYGFNVEAHEAYVEKIMERFKNPYLQDTVVRVGRGPIRKLGEKDRIVRPAKAFAEKGKEAKYLIMTIIDALHFYADGDAESEKLKKMVQTEGELSAFLHFSGLSAEHPLAQQVKAKL</sequence>
<feature type="domain" description="Mannitol dehydrogenase C-terminal" evidence="9">
    <location>
        <begin position="200"/>
        <end position="342"/>
    </location>
</feature>
<dbReference type="Pfam" id="PF01232">
    <property type="entry name" value="Mannitol_dh"/>
    <property type="match status" value="1"/>
</dbReference>
<dbReference type="NCBIfam" id="NF002646">
    <property type="entry name" value="PRK02318.1-2"/>
    <property type="match status" value="1"/>
</dbReference>
<dbReference type="SUPFAM" id="SSF51735">
    <property type="entry name" value="NAD(P)-binding Rossmann-fold domains"/>
    <property type="match status" value="1"/>
</dbReference>
<dbReference type="PROSITE" id="PS00974">
    <property type="entry name" value="MANNITOL_DHGENASE"/>
    <property type="match status" value="1"/>
</dbReference>
<reference evidence="11" key="1">
    <citation type="submission" date="2019-01" db="EMBL/GenBank/DDBJ databases">
        <title>Genomic analysis of Salicibibacter sp. NKC3-5.</title>
        <authorList>
            <person name="Oh Y.J."/>
        </authorList>
    </citation>
    <scope>NUCLEOTIDE SEQUENCE [LARGE SCALE GENOMIC DNA]</scope>
    <source>
        <strain evidence="11">NKC3-5</strain>
    </source>
</reference>
<evidence type="ECO:0000256" key="6">
    <source>
        <dbReference type="ARBA" id="ARBA00048615"/>
    </source>
</evidence>
<evidence type="ECO:0000313" key="11">
    <source>
        <dbReference type="Proteomes" id="UP000319756"/>
    </source>
</evidence>
<dbReference type="OrthoDB" id="271711at2"/>
<dbReference type="AlphaFoldDB" id="A0A514LHU1"/>
<keyword evidence="5 7" id="KW-0520">NAD</keyword>
<dbReference type="InterPro" id="IPR036291">
    <property type="entry name" value="NAD(P)-bd_dom_sf"/>
</dbReference>
<dbReference type="Gene3D" id="3.40.50.720">
    <property type="entry name" value="NAD(P)-binding Rossmann-like Domain"/>
    <property type="match status" value="1"/>
</dbReference>
<evidence type="ECO:0000256" key="2">
    <source>
        <dbReference type="ARBA" id="ARBA00012939"/>
    </source>
</evidence>
<feature type="domain" description="Mannitol dehydrogenase N-terminal" evidence="8">
    <location>
        <begin position="1"/>
        <end position="192"/>
    </location>
</feature>
<evidence type="ECO:0000259" key="8">
    <source>
        <dbReference type="Pfam" id="PF01232"/>
    </source>
</evidence>
<evidence type="ECO:0000256" key="3">
    <source>
        <dbReference type="ARBA" id="ARBA00016219"/>
    </source>
</evidence>
<evidence type="ECO:0000256" key="1">
    <source>
        <dbReference type="ARBA" id="ARBA00006541"/>
    </source>
</evidence>
<keyword evidence="11" id="KW-1185">Reference proteome</keyword>
<dbReference type="InterPro" id="IPR013328">
    <property type="entry name" value="6PGD_dom2"/>
</dbReference>
<dbReference type="NCBIfam" id="NF002647">
    <property type="entry name" value="PRK02318.1-3"/>
    <property type="match status" value="1"/>
</dbReference>
<dbReference type="GO" id="GO:0019592">
    <property type="term" value="P:mannitol catabolic process"/>
    <property type="evidence" value="ECO:0007669"/>
    <property type="project" value="TreeGrafter"/>
</dbReference>
<dbReference type="GO" id="GO:0008926">
    <property type="term" value="F:mannitol-1-phosphate 5-dehydrogenase activity"/>
    <property type="evidence" value="ECO:0007669"/>
    <property type="project" value="UniProtKB-UniRule"/>
</dbReference>
<dbReference type="InterPro" id="IPR008927">
    <property type="entry name" value="6-PGluconate_DH-like_C_sf"/>
</dbReference>
<comment type="similarity">
    <text evidence="1 7">Belongs to the mannitol dehydrogenase family.</text>
</comment>
<feature type="binding site" evidence="7">
    <location>
        <begin position="3"/>
        <end position="14"/>
    </location>
    <ligand>
        <name>NAD(+)</name>
        <dbReference type="ChEBI" id="CHEBI:57540"/>
    </ligand>
</feature>
<dbReference type="RefSeq" id="WP_142089495.1">
    <property type="nucleotide sequence ID" value="NZ_CP035485.1"/>
</dbReference>
<keyword evidence="4 7" id="KW-0560">Oxidoreductase</keyword>
<dbReference type="InterPro" id="IPR000669">
    <property type="entry name" value="Mannitol_DH"/>
</dbReference>
<dbReference type="SUPFAM" id="SSF48179">
    <property type="entry name" value="6-phosphogluconate dehydrogenase C-terminal domain-like"/>
    <property type="match status" value="1"/>
</dbReference>
<dbReference type="HAMAP" id="MF_00196">
    <property type="entry name" value="Mannitol_dehydrog"/>
    <property type="match status" value="1"/>
</dbReference>
<dbReference type="PANTHER" id="PTHR30524:SF0">
    <property type="entry name" value="ALTRONATE OXIDOREDUCTASE-RELATED"/>
    <property type="match status" value="1"/>
</dbReference>
<dbReference type="InterPro" id="IPR023028">
    <property type="entry name" value="Mannitol_1_phos_5_DH"/>
</dbReference>
<proteinExistence type="inferred from homology"/>
<dbReference type="InterPro" id="IPR023027">
    <property type="entry name" value="Mannitol_DH_CS"/>
</dbReference>
<evidence type="ECO:0000256" key="4">
    <source>
        <dbReference type="ARBA" id="ARBA00023002"/>
    </source>
</evidence>